<keyword evidence="1" id="KW-1133">Transmembrane helix</keyword>
<protein>
    <submittedName>
        <fullName evidence="2">Uncharacterized protein</fullName>
    </submittedName>
</protein>
<proteinExistence type="predicted"/>
<keyword evidence="1" id="KW-0472">Membrane</keyword>
<gene>
    <name evidence="2" type="ORF">NGAL_HAMBI1145_22980</name>
</gene>
<sequence>MRLSRSLTTKAMEATMVREWVEAAGFVLVIAACYMMVIPV</sequence>
<dbReference type="AlphaFoldDB" id="A0A0T7FH69"/>
<reference evidence="2 3" key="1">
    <citation type="submission" date="2014-08" db="EMBL/GenBank/DDBJ databases">
        <authorList>
            <person name="Chen Y.-H."/>
        </authorList>
    </citation>
    <scope>NUCLEOTIDE SEQUENCE [LARGE SCALE GENOMIC DNA]</scope>
</reference>
<dbReference type="PROSITE" id="PS51257">
    <property type="entry name" value="PROKAR_LIPOPROTEIN"/>
    <property type="match status" value="1"/>
</dbReference>
<evidence type="ECO:0000313" key="2">
    <source>
        <dbReference type="EMBL" id="CDZ34319.1"/>
    </source>
</evidence>
<keyword evidence="1" id="KW-0812">Transmembrane</keyword>
<dbReference type="EMBL" id="CCRH01000005">
    <property type="protein sequence ID" value="CDZ34319.1"/>
    <property type="molecule type" value="Genomic_DNA"/>
</dbReference>
<dbReference type="Proteomes" id="UP000046176">
    <property type="component" value="Unassembled WGS sequence"/>
</dbReference>
<feature type="transmembrane region" description="Helical" evidence="1">
    <location>
        <begin position="20"/>
        <end position="38"/>
    </location>
</feature>
<name>A0A0T7FH69_NEOGA</name>
<evidence type="ECO:0000256" key="1">
    <source>
        <dbReference type="SAM" id="Phobius"/>
    </source>
</evidence>
<accession>A0A0T7FH69</accession>
<organism evidence="2 3">
    <name type="scientific">Neorhizobium galegae bv. officinalis</name>
    <dbReference type="NCBI Taxonomy" id="323656"/>
    <lineage>
        <taxon>Bacteria</taxon>
        <taxon>Pseudomonadati</taxon>
        <taxon>Pseudomonadota</taxon>
        <taxon>Alphaproteobacteria</taxon>
        <taxon>Hyphomicrobiales</taxon>
        <taxon>Rhizobiaceae</taxon>
        <taxon>Rhizobium/Agrobacterium group</taxon>
        <taxon>Neorhizobium</taxon>
    </lineage>
</organism>
<evidence type="ECO:0000313" key="3">
    <source>
        <dbReference type="Proteomes" id="UP000046176"/>
    </source>
</evidence>